<evidence type="ECO:0000313" key="4">
    <source>
        <dbReference type="Proteomes" id="UP000243579"/>
    </source>
</evidence>
<keyword evidence="4" id="KW-1185">Reference proteome</keyword>
<evidence type="ECO:0000313" key="3">
    <source>
        <dbReference type="EMBL" id="OQR85163.1"/>
    </source>
</evidence>
<name>A0A1V9YHD8_ACHHY</name>
<feature type="region of interest" description="Disordered" evidence="1">
    <location>
        <begin position="304"/>
        <end position="368"/>
    </location>
</feature>
<protein>
    <recommendedName>
        <fullName evidence="5">Thioredoxin domain-containing protein</fullName>
    </recommendedName>
</protein>
<comment type="caution">
    <text evidence="3">The sequence shown here is derived from an EMBL/GenBank/DDBJ whole genome shotgun (WGS) entry which is preliminary data.</text>
</comment>
<dbReference type="AlphaFoldDB" id="A0A1V9YHD8"/>
<dbReference type="EMBL" id="JNBR01001790">
    <property type="protein sequence ID" value="OQR85163.1"/>
    <property type="molecule type" value="Genomic_DNA"/>
</dbReference>
<evidence type="ECO:0000256" key="2">
    <source>
        <dbReference type="SAM" id="Phobius"/>
    </source>
</evidence>
<keyword evidence="2" id="KW-0472">Membrane</keyword>
<sequence>MARGGKGGGGGGASNAKELKMFMQHRMWRDHWLALSAVGSIIVALFAGFFIQFSYSETRMHLIHLDDAALVRRVFKSGEPWVVLCANADSVIPEVFDKASERLLGKVQIGVLDCNDRLPSGKSVYDKFSIRRDITPTVFTVANGEKPKQLFLNYLQKSKALAAQALVQTAKELHEVQTTGQLQDKCLSKANPCMLVFRGPKKFEPFQKKWLRELMHSHRHVKFVWADASILKLSVESLLPKASAFDARVLLFQKRKGDNGALALHVKAHTSYFEQLAVDQFVSENLPVTAEGFKALTKPVTLKRRPKKVPKAPEPAPAKAAADVERQARERMEEESKVHFAESVDDDSEDTVVDDIHEDDEVLDLDEL</sequence>
<feature type="transmembrane region" description="Helical" evidence="2">
    <location>
        <begin position="32"/>
        <end position="55"/>
    </location>
</feature>
<dbReference type="Proteomes" id="UP000243579">
    <property type="component" value="Unassembled WGS sequence"/>
</dbReference>
<organism evidence="3 4">
    <name type="scientific">Achlya hypogyna</name>
    <name type="common">Oomycete</name>
    <name type="synonym">Protoachlya hypogyna</name>
    <dbReference type="NCBI Taxonomy" id="1202772"/>
    <lineage>
        <taxon>Eukaryota</taxon>
        <taxon>Sar</taxon>
        <taxon>Stramenopiles</taxon>
        <taxon>Oomycota</taxon>
        <taxon>Saprolegniomycetes</taxon>
        <taxon>Saprolegniales</taxon>
        <taxon>Achlyaceae</taxon>
        <taxon>Achlya</taxon>
    </lineage>
</organism>
<proteinExistence type="predicted"/>
<keyword evidence="2" id="KW-0812">Transmembrane</keyword>
<dbReference type="OrthoDB" id="155590at2759"/>
<evidence type="ECO:0000256" key="1">
    <source>
        <dbReference type="SAM" id="MobiDB-lite"/>
    </source>
</evidence>
<accession>A0A1V9YHD8</accession>
<evidence type="ECO:0008006" key="5">
    <source>
        <dbReference type="Google" id="ProtNLM"/>
    </source>
</evidence>
<keyword evidence="2" id="KW-1133">Transmembrane helix</keyword>
<reference evidence="3 4" key="1">
    <citation type="journal article" date="2014" name="Genome Biol. Evol.">
        <title>The secreted proteins of Achlya hypogyna and Thraustotheca clavata identify the ancestral oomycete secretome and reveal gene acquisitions by horizontal gene transfer.</title>
        <authorList>
            <person name="Misner I."/>
            <person name="Blouin N."/>
            <person name="Leonard G."/>
            <person name="Richards T.A."/>
            <person name="Lane C.E."/>
        </authorList>
    </citation>
    <scope>NUCLEOTIDE SEQUENCE [LARGE SCALE GENOMIC DNA]</scope>
    <source>
        <strain evidence="3 4">ATCC 48635</strain>
    </source>
</reference>
<feature type="compositionally biased region" description="Basic and acidic residues" evidence="1">
    <location>
        <begin position="322"/>
        <end position="342"/>
    </location>
</feature>
<gene>
    <name evidence="3" type="ORF">ACHHYP_12180</name>
</gene>
<feature type="compositionally biased region" description="Acidic residues" evidence="1">
    <location>
        <begin position="343"/>
        <end position="368"/>
    </location>
</feature>